<comment type="similarity">
    <text evidence="3">Belongs to the bacterial histone-like protein family.</text>
</comment>
<dbReference type="STRING" id="1618336.US94_C0031G0009"/>
<dbReference type="InterPro" id="IPR010992">
    <property type="entry name" value="IHF-like_DNA-bd_dom_sf"/>
</dbReference>
<keyword evidence="1" id="KW-0226">DNA condensation</keyword>
<evidence type="ECO:0000256" key="1">
    <source>
        <dbReference type="ARBA" id="ARBA00023067"/>
    </source>
</evidence>
<comment type="caution">
    <text evidence="4">The sequence shown here is derived from an EMBL/GenBank/DDBJ whole genome shotgun (WGS) entry which is preliminary data.</text>
</comment>
<proteinExistence type="inferred from homology"/>
<evidence type="ECO:0000256" key="2">
    <source>
        <dbReference type="ARBA" id="ARBA00023125"/>
    </source>
</evidence>
<sequence length="91" mass="10315">MEKQELIVEISKESGASEEEVSKIVDSFISTIKEGLINGERVVISGFGTFSLSKRKAREFVNPRTKQVHSIAEKYLPHFKPGTNLKNFFQK</sequence>
<dbReference type="Gene3D" id="4.10.520.10">
    <property type="entry name" value="IHF-like DNA-binding proteins"/>
    <property type="match status" value="1"/>
</dbReference>
<evidence type="ECO:0000313" key="5">
    <source>
        <dbReference type="Proteomes" id="UP000034498"/>
    </source>
</evidence>
<dbReference type="SUPFAM" id="SSF47729">
    <property type="entry name" value="IHF-like DNA-binding proteins"/>
    <property type="match status" value="1"/>
</dbReference>
<gene>
    <name evidence="4" type="ORF">US94_C0031G0009</name>
</gene>
<evidence type="ECO:0000313" key="4">
    <source>
        <dbReference type="EMBL" id="KKQ73607.1"/>
    </source>
</evidence>
<dbReference type="Pfam" id="PF00216">
    <property type="entry name" value="Bac_DNA_binding"/>
    <property type="match status" value="1"/>
</dbReference>
<dbReference type="Proteomes" id="UP000034498">
    <property type="component" value="Unassembled WGS sequence"/>
</dbReference>
<dbReference type="EMBL" id="LBUX01000031">
    <property type="protein sequence ID" value="KKQ73607.1"/>
    <property type="molecule type" value="Genomic_DNA"/>
</dbReference>
<dbReference type="AlphaFoldDB" id="A0A0G0K4B1"/>
<keyword evidence="2 4" id="KW-0238">DNA-binding</keyword>
<dbReference type="PRINTS" id="PR01727">
    <property type="entry name" value="DNABINDINGHU"/>
</dbReference>
<accession>A0A0G0K4B1</accession>
<organism evidence="4 5">
    <name type="scientific">Berkelbacteria bacterium GW2011_GWB1_38_5</name>
    <dbReference type="NCBI Taxonomy" id="1618336"/>
    <lineage>
        <taxon>Bacteria</taxon>
        <taxon>Candidatus Berkelbacteria</taxon>
    </lineage>
</organism>
<evidence type="ECO:0000256" key="3">
    <source>
        <dbReference type="RuleBase" id="RU003939"/>
    </source>
</evidence>
<dbReference type="PANTHER" id="PTHR33175:SF3">
    <property type="entry name" value="DNA-BINDING PROTEIN HU-BETA"/>
    <property type="match status" value="1"/>
</dbReference>
<dbReference type="GO" id="GO:0030261">
    <property type="term" value="P:chromosome condensation"/>
    <property type="evidence" value="ECO:0007669"/>
    <property type="project" value="UniProtKB-KW"/>
</dbReference>
<protein>
    <submittedName>
        <fullName evidence="4">Bacterial nucleoid DNA-binding protein</fullName>
    </submittedName>
</protein>
<dbReference type="GO" id="GO:0030527">
    <property type="term" value="F:structural constituent of chromatin"/>
    <property type="evidence" value="ECO:0007669"/>
    <property type="project" value="InterPro"/>
</dbReference>
<dbReference type="SMART" id="SM00411">
    <property type="entry name" value="BHL"/>
    <property type="match status" value="1"/>
</dbReference>
<dbReference type="PANTHER" id="PTHR33175">
    <property type="entry name" value="DNA-BINDING PROTEIN HU"/>
    <property type="match status" value="1"/>
</dbReference>
<reference evidence="4 5" key="1">
    <citation type="journal article" date="2015" name="Nature">
        <title>rRNA introns, odd ribosomes, and small enigmatic genomes across a large radiation of phyla.</title>
        <authorList>
            <person name="Brown C.T."/>
            <person name="Hug L.A."/>
            <person name="Thomas B.C."/>
            <person name="Sharon I."/>
            <person name="Castelle C.J."/>
            <person name="Singh A."/>
            <person name="Wilkins M.J."/>
            <person name="Williams K.H."/>
            <person name="Banfield J.F."/>
        </authorList>
    </citation>
    <scope>NUCLEOTIDE SEQUENCE [LARGE SCALE GENOMIC DNA]</scope>
</reference>
<name>A0A0G0K4B1_9BACT</name>
<dbReference type="GO" id="GO:0003677">
    <property type="term" value="F:DNA binding"/>
    <property type="evidence" value="ECO:0007669"/>
    <property type="project" value="UniProtKB-KW"/>
</dbReference>
<dbReference type="CDD" id="cd13831">
    <property type="entry name" value="HU"/>
    <property type="match status" value="1"/>
</dbReference>
<dbReference type="InterPro" id="IPR000119">
    <property type="entry name" value="Hist_DNA-bd"/>
</dbReference>